<reference evidence="1" key="1">
    <citation type="submission" date="2005-08" db="EMBL/GenBank/DDBJ databases">
        <title>Complete sequence of Dechloromonas aromatica RCB.</title>
        <authorList>
            <person name="Salinero K.K."/>
            <person name="Copeland A."/>
            <person name="Lucas S."/>
            <person name="Lapidus A."/>
            <person name="Barry K."/>
            <person name="Detter J.C."/>
            <person name="Glavina T."/>
            <person name="Hammon N."/>
            <person name="Israni S."/>
            <person name="Pitluck S."/>
            <person name="Di Bartolo G."/>
            <person name="Trong S."/>
            <person name="Schmutz J."/>
            <person name="Larimer F."/>
            <person name="Land M."/>
            <person name="Ivanova N."/>
            <person name="Richardson P."/>
        </authorList>
    </citation>
    <scope>NUCLEOTIDE SEQUENCE</scope>
    <source>
        <strain evidence="1">RCB</strain>
    </source>
</reference>
<proteinExistence type="predicted"/>
<accession>Q47IP9</accession>
<dbReference type="STRING" id="159087.Daro_0525"/>
<protein>
    <recommendedName>
        <fullName evidence="2">Transcriptional regulator</fullName>
    </recommendedName>
</protein>
<dbReference type="EMBL" id="CP000089">
    <property type="protein sequence ID" value="AAZ45282.1"/>
    <property type="molecule type" value="Genomic_DNA"/>
</dbReference>
<dbReference type="KEGG" id="dar:Daro_0525"/>
<dbReference type="HOGENOM" id="CLU_2604717_0_0_4"/>
<organism evidence="1">
    <name type="scientific">Dechloromonas aromatica (strain RCB)</name>
    <dbReference type="NCBI Taxonomy" id="159087"/>
    <lineage>
        <taxon>Bacteria</taxon>
        <taxon>Pseudomonadati</taxon>
        <taxon>Pseudomonadota</taxon>
        <taxon>Betaproteobacteria</taxon>
        <taxon>Rhodocyclales</taxon>
        <taxon>Azonexaceae</taxon>
        <taxon>Dechloromonas</taxon>
    </lineage>
</organism>
<sequence>MHTESVLTYLKKHGQLRDSEIASGTGFALPEVRACLKELSGRGDISLCSMTVFENGKATEGLFSRVSGYFPKPAPGRKPGVKT</sequence>
<dbReference type="AlphaFoldDB" id="Q47IP9"/>
<dbReference type="OrthoDB" id="9181174at2"/>
<name>Q47IP9_DECAR</name>
<evidence type="ECO:0000313" key="1">
    <source>
        <dbReference type="EMBL" id="AAZ45282.1"/>
    </source>
</evidence>
<gene>
    <name evidence="1" type="ordered locus">Daro_0525</name>
</gene>
<dbReference type="eggNOG" id="COG2345">
    <property type="taxonomic scope" value="Bacteria"/>
</dbReference>
<evidence type="ECO:0008006" key="2">
    <source>
        <dbReference type="Google" id="ProtNLM"/>
    </source>
</evidence>